<accession>A0ABT2NZ02</accession>
<feature type="domain" description="Tyr recombinase" evidence="6">
    <location>
        <begin position="101"/>
        <end position="314"/>
    </location>
</feature>
<keyword evidence="3 5" id="KW-0238">DNA-binding</keyword>
<evidence type="ECO:0000256" key="4">
    <source>
        <dbReference type="ARBA" id="ARBA00023172"/>
    </source>
</evidence>
<dbReference type="Gene3D" id="1.10.150.130">
    <property type="match status" value="1"/>
</dbReference>
<dbReference type="InterPro" id="IPR002104">
    <property type="entry name" value="Integrase_catalytic"/>
</dbReference>
<keyword evidence="4" id="KW-0233">DNA recombination</keyword>
<dbReference type="InterPro" id="IPR011946">
    <property type="entry name" value="Integrase_integron-type"/>
</dbReference>
<dbReference type="InterPro" id="IPR010998">
    <property type="entry name" value="Integrase_recombinase_N"/>
</dbReference>
<feature type="domain" description="Core-binding (CB)" evidence="7">
    <location>
        <begin position="1"/>
        <end position="84"/>
    </location>
</feature>
<evidence type="ECO:0000256" key="3">
    <source>
        <dbReference type="ARBA" id="ARBA00023125"/>
    </source>
</evidence>
<keyword evidence="2" id="KW-0229">DNA integration</keyword>
<evidence type="ECO:0000259" key="7">
    <source>
        <dbReference type="PROSITE" id="PS51900"/>
    </source>
</evidence>
<dbReference type="InterPro" id="IPR004107">
    <property type="entry name" value="Integrase_SAM-like_N"/>
</dbReference>
<sequence length="332" mass="38501">MAETGYLEAIRQQIRVRHYSYQTEKSYLYWNQYFIRHFRFSTAKQISPSHIEQFLSFLANNKHVSSSTQQQALCALVFAFKHVLAIDTDNLQFPYAKPPSRIPQVLNDVEAKQVIDNLHGKYQLIGCLLYGAGLRLIEALSIRLKDIDFENRTLFVFRGKGKKDRVCILPKMTIDPIQQQMHHVRETHAHDLSQGLGMASLPPSLLKKFGTSAKQLHWQYLFPSIHCVSHPVNDYRCRHHIDPTTFRKALKKAVQKTTITKRITAHTFRHSFATNLLRRGHDIRTVQELLGHEDVKTTQIYTHVAGLHQTGVQRAQWITVSNCNYLVRDQTY</sequence>
<dbReference type="Pfam" id="PF13495">
    <property type="entry name" value="Phage_int_SAM_4"/>
    <property type="match status" value="1"/>
</dbReference>
<dbReference type="SUPFAM" id="SSF56349">
    <property type="entry name" value="DNA breaking-rejoining enzymes"/>
    <property type="match status" value="1"/>
</dbReference>
<dbReference type="EMBL" id="JAODOQ010000001">
    <property type="protein sequence ID" value="MCT8985386.1"/>
    <property type="molecule type" value="Genomic_DNA"/>
</dbReference>
<evidence type="ECO:0000256" key="1">
    <source>
        <dbReference type="ARBA" id="ARBA00008857"/>
    </source>
</evidence>
<dbReference type="InterPro" id="IPR050090">
    <property type="entry name" value="Tyrosine_recombinase_XerCD"/>
</dbReference>
<dbReference type="PROSITE" id="PS51898">
    <property type="entry name" value="TYR_RECOMBINASE"/>
    <property type="match status" value="1"/>
</dbReference>
<reference evidence="8" key="1">
    <citation type="submission" date="2022-09" db="EMBL/GenBank/DDBJ databases">
        <title>Shewanella sp. KJ10-1 sp.nov, isolated from marine algae.</title>
        <authorList>
            <person name="Butt M."/>
            <person name="Lee J.K."/>
            <person name="Kim J.M."/>
            <person name="Choi D.G."/>
        </authorList>
    </citation>
    <scope>NUCLEOTIDE SEQUENCE</scope>
    <source>
        <strain evidence="8">KJ10-1</strain>
    </source>
</reference>
<dbReference type="InterPro" id="IPR044068">
    <property type="entry name" value="CB"/>
</dbReference>
<dbReference type="PANTHER" id="PTHR30349:SF64">
    <property type="entry name" value="PROPHAGE INTEGRASE INTD-RELATED"/>
    <property type="match status" value="1"/>
</dbReference>
<name>A0ABT2NZ02_9GAMM</name>
<gene>
    <name evidence="8" type="ORF">N4T56_01115</name>
</gene>
<dbReference type="InterPro" id="IPR011010">
    <property type="entry name" value="DNA_brk_join_enz"/>
</dbReference>
<dbReference type="Pfam" id="PF00589">
    <property type="entry name" value="Phage_integrase"/>
    <property type="match status" value="1"/>
</dbReference>
<dbReference type="NCBIfam" id="TIGR02249">
    <property type="entry name" value="integrase_gron"/>
    <property type="match status" value="1"/>
</dbReference>
<comment type="caution">
    <text evidence="8">The sequence shown here is derived from an EMBL/GenBank/DDBJ whole genome shotgun (WGS) entry which is preliminary data.</text>
</comment>
<evidence type="ECO:0000313" key="8">
    <source>
        <dbReference type="EMBL" id="MCT8985386.1"/>
    </source>
</evidence>
<keyword evidence="9" id="KW-1185">Reference proteome</keyword>
<dbReference type="PANTHER" id="PTHR30349">
    <property type="entry name" value="PHAGE INTEGRASE-RELATED"/>
    <property type="match status" value="1"/>
</dbReference>
<comment type="similarity">
    <text evidence="1">Belongs to the 'phage' integrase family.</text>
</comment>
<dbReference type="PROSITE" id="PS51900">
    <property type="entry name" value="CB"/>
    <property type="match status" value="1"/>
</dbReference>
<dbReference type="Gene3D" id="1.10.443.10">
    <property type="entry name" value="Intergrase catalytic core"/>
    <property type="match status" value="1"/>
</dbReference>
<evidence type="ECO:0000313" key="9">
    <source>
        <dbReference type="Proteomes" id="UP001431192"/>
    </source>
</evidence>
<evidence type="ECO:0000256" key="5">
    <source>
        <dbReference type="PROSITE-ProRule" id="PRU01248"/>
    </source>
</evidence>
<evidence type="ECO:0000259" key="6">
    <source>
        <dbReference type="PROSITE" id="PS51898"/>
    </source>
</evidence>
<protein>
    <submittedName>
        <fullName evidence="8">Integron integrase</fullName>
    </submittedName>
</protein>
<dbReference type="InterPro" id="IPR013762">
    <property type="entry name" value="Integrase-like_cat_sf"/>
</dbReference>
<organism evidence="8 9">
    <name type="scientific">Shewanella phaeophyticola</name>
    <dbReference type="NCBI Taxonomy" id="2978345"/>
    <lineage>
        <taxon>Bacteria</taxon>
        <taxon>Pseudomonadati</taxon>
        <taxon>Pseudomonadota</taxon>
        <taxon>Gammaproteobacteria</taxon>
        <taxon>Alteromonadales</taxon>
        <taxon>Shewanellaceae</taxon>
        <taxon>Shewanella</taxon>
    </lineage>
</organism>
<evidence type="ECO:0000256" key="2">
    <source>
        <dbReference type="ARBA" id="ARBA00022908"/>
    </source>
</evidence>
<proteinExistence type="inferred from homology"/>
<dbReference type="Proteomes" id="UP001431192">
    <property type="component" value="Unassembled WGS sequence"/>
</dbReference>